<dbReference type="EMBL" id="CADCST010000091">
    <property type="protein sequence ID" value="CAA9199505.1"/>
    <property type="molecule type" value="Genomic_DNA"/>
</dbReference>
<organism evidence="1 2">
    <name type="scientific">Flavobacterium collinsii</name>
    <dbReference type="NCBI Taxonomy" id="1114861"/>
    <lineage>
        <taxon>Bacteria</taxon>
        <taxon>Pseudomonadati</taxon>
        <taxon>Bacteroidota</taxon>
        <taxon>Flavobacteriia</taxon>
        <taxon>Flavobacteriales</taxon>
        <taxon>Flavobacteriaceae</taxon>
        <taxon>Flavobacterium</taxon>
    </lineage>
</organism>
<keyword evidence="2" id="KW-1185">Reference proteome</keyword>
<evidence type="ECO:0000313" key="2">
    <source>
        <dbReference type="Proteomes" id="UP000474567"/>
    </source>
</evidence>
<proteinExistence type="predicted"/>
<sequence length="91" mass="10470">MLNEVVLISLHVDDKRELPVSEQYISKDTGESIESIGDKWSDFQITRYKANAQPYYVIMNPEGKDLSLPIGYTSDEIQYGDWIKKALQKKS</sequence>
<name>A0ABM8KJX8_9FLAO</name>
<dbReference type="Gene3D" id="3.40.30.10">
    <property type="entry name" value="Glutaredoxin"/>
    <property type="match status" value="1"/>
</dbReference>
<accession>A0ABM8KJX8</accession>
<reference evidence="1 2" key="1">
    <citation type="submission" date="2020-02" db="EMBL/GenBank/DDBJ databases">
        <authorList>
            <person name="Criscuolo A."/>
        </authorList>
    </citation>
    <scope>NUCLEOTIDE SEQUENCE [LARGE SCALE GENOMIC DNA]</scope>
    <source>
        <strain evidence="1">CECT7796</strain>
    </source>
</reference>
<protein>
    <submittedName>
        <fullName evidence="1">Uncharacterized protein</fullName>
    </submittedName>
</protein>
<dbReference type="Proteomes" id="UP000474567">
    <property type="component" value="Unassembled WGS sequence"/>
</dbReference>
<evidence type="ECO:0000313" key="1">
    <source>
        <dbReference type="EMBL" id="CAA9199505.1"/>
    </source>
</evidence>
<comment type="caution">
    <text evidence="1">The sequence shown here is derived from an EMBL/GenBank/DDBJ whole genome shotgun (WGS) entry which is preliminary data.</text>
</comment>
<gene>
    <name evidence="1" type="ORF">FLACOL7796_02755</name>
</gene>